<accession>A0ABW1L5K6</accession>
<comment type="subcellular location">
    <subcellularLocation>
        <location evidence="1">Cell membrane</location>
        <topology evidence="1">Multi-pass membrane protein</topology>
    </subcellularLocation>
</comment>
<comment type="caution">
    <text evidence="8">The sequence shown here is derived from an EMBL/GenBank/DDBJ whole genome shotgun (WGS) entry which is preliminary data.</text>
</comment>
<keyword evidence="9" id="KW-1185">Reference proteome</keyword>
<organism evidence="8 9">
    <name type="scientific">Paenisporosarcina macmurdoensis</name>
    <dbReference type="NCBI Taxonomy" id="212659"/>
    <lineage>
        <taxon>Bacteria</taxon>
        <taxon>Bacillati</taxon>
        <taxon>Bacillota</taxon>
        <taxon>Bacilli</taxon>
        <taxon>Bacillales</taxon>
        <taxon>Caryophanaceae</taxon>
        <taxon>Paenisporosarcina</taxon>
    </lineage>
</organism>
<evidence type="ECO:0000256" key="4">
    <source>
        <dbReference type="ARBA" id="ARBA00022989"/>
    </source>
</evidence>
<proteinExistence type="predicted"/>
<evidence type="ECO:0000259" key="7">
    <source>
        <dbReference type="Pfam" id="PF06271"/>
    </source>
</evidence>
<dbReference type="EMBL" id="JBHSRI010000004">
    <property type="protein sequence ID" value="MFC6038880.1"/>
    <property type="molecule type" value="Genomic_DNA"/>
</dbReference>
<feature type="transmembrane region" description="Helical" evidence="6">
    <location>
        <begin position="44"/>
        <end position="63"/>
    </location>
</feature>
<feature type="domain" description="RDD" evidence="7">
    <location>
        <begin position="4"/>
        <end position="125"/>
    </location>
</feature>
<sequence length="143" mass="15548">MTNPAGFWVRLLASIVDSLVISIPLGIIAYILTGNWDNENLSGTISAIYSILLPIIWYGYTVGKRMMKIRIVKVDGSKLGIGAMLMRVVVAGLIYIVTLGIAAIVSGFMVGLREDKRALHDLIAGTYVTYNAPGDENDFVVNE</sequence>
<evidence type="ECO:0000256" key="3">
    <source>
        <dbReference type="ARBA" id="ARBA00022692"/>
    </source>
</evidence>
<evidence type="ECO:0000256" key="1">
    <source>
        <dbReference type="ARBA" id="ARBA00004651"/>
    </source>
</evidence>
<feature type="transmembrane region" description="Helical" evidence="6">
    <location>
        <begin position="7"/>
        <end position="32"/>
    </location>
</feature>
<reference evidence="9" key="1">
    <citation type="journal article" date="2019" name="Int. J. Syst. Evol. Microbiol.">
        <title>The Global Catalogue of Microorganisms (GCM) 10K type strain sequencing project: providing services to taxonomists for standard genome sequencing and annotation.</title>
        <authorList>
            <consortium name="The Broad Institute Genomics Platform"/>
            <consortium name="The Broad Institute Genome Sequencing Center for Infectious Disease"/>
            <person name="Wu L."/>
            <person name="Ma J."/>
        </authorList>
    </citation>
    <scope>NUCLEOTIDE SEQUENCE [LARGE SCALE GENOMIC DNA]</scope>
    <source>
        <strain evidence="9">CCUG 54527</strain>
    </source>
</reference>
<name>A0ABW1L5K6_9BACL</name>
<dbReference type="RefSeq" id="WP_377732980.1">
    <property type="nucleotide sequence ID" value="NZ_JBHSRI010000004.1"/>
</dbReference>
<evidence type="ECO:0000313" key="8">
    <source>
        <dbReference type="EMBL" id="MFC6038880.1"/>
    </source>
</evidence>
<evidence type="ECO:0000313" key="9">
    <source>
        <dbReference type="Proteomes" id="UP001596170"/>
    </source>
</evidence>
<keyword evidence="5 6" id="KW-0472">Membrane</keyword>
<dbReference type="InterPro" id="IPR010432">
    <property type="entry name" value="RDD"/>
</dbReference>
<gene>
    <name evidence="8" type="ORF">ACFPYN_05355</name>
</gene>
<dbReference type="Pfam" id="PF06271">
    <property type="entry name" value="RDD"/>
    <property type="match status" value="1"/>
</dbReference>
<dbReference type="Proteomes" id="UP001596170">
    <property type="component" value="Unassembled WGS sequence"/>
</dbReference>
<evidence type="ECO:0000256" key="2">
    <source>
        <dbReference type="ARBA" id="ARBA00022475"/>
    </source>
</evidence>
<protein>
    <submittedName>
        <fullName evidence="8">RDD family protein</fullName>
    </submittedName>
</protein>
<dbReference type="PANTHER" id="PTHR36115">
    <property type="entry name" value="PROLINE-RICH ANTIGEN HOMOLOG-RELATED"/>
    <property type="match status" value="1"/>
</dbReference>
<keyword evidence="3 6" id="KW-0812">Transmembrane</keyword>
<keyword evidence="2" id="KW-1003">Cell membrane</keyword>
<dbReference type="InterPro" id="IPR051791">
    <property type="entry name" value="Pra-immunoreactive"/>
</dbReference>
<dbReference type="PANTHER" id="PTHR36115:SF9">
    <property type="entry name" value="LMO1584 PROTEIN"/>
    <property type="match status" value="1"/>
</dbReference>
<evidence type="ECO:0000256" key="5">
    <source>
        <dbReference type="ARBA" id="ARBA00023136"/>
    </source>
</evidence>
<evidence type="ECO:0000256" key="6">
    <source>
        <dbReference type="SAM" id="Phobius"/>
    </source>
</evidence>
<keyword evidence="4 6" id="KW-1133">Transmembrane helix</keyword>
<feature type="transmembrane region" description="Helical" evidence="6">
    <location>
        <begin position="84"/>
        <end position="110"/>
    </location>
</feature>